<proteinExistence type="predicted"/>
<evidence type="ECO:0000256" key="1">
    <source>
        <dbReference type="SAM" id="Phobius"/>
    </source>
</evidence>
<gene>
    <name evidence="2" type="ORF">BAR1_04980</name>
</gene>
<dbReference type="Proteomes" id="UP000261704">
    <property type="component" value="Chromosome"/>
</dbReference>
<accession>A0A347UER2</accession>
<keyword evidence="1" id="KW-0812">Transmembrane</keyword>
<dbReference type="RefSeq" id="WP_118941997.1">
    <property type="nucleotide sequence ID" value="NZ_CP032125.1"/>
</dbReference>
<name>A0A347UER2_9RHOB</name>
<reference evidence="2 3" key="1">
    <citation type="submission" date="2018-09" db="EMBL/GenBank/DDBJ databases">
        <title>Profundibacter amoris BAR1 gen. nov., sp. nov., a new member of the Roseobacter clade isolated at Lokis Castle Vent Field on the Arctic Mid-Oceanic Ridge.</title>
        <authorList>
            <person name="Le Moine Bauer S."/>
            <person name="Sjoeberg A.G."/>
            <person name="L'Haridon S."/>
            <person name="Stokke R."/>
            <person name="Roalkvam I."/>
            <person name="Steen I.H."/>
            <person name="Dahle H."/>
        </authorList>
    </citation>
    <scope>NUCLEOTIDE SEQUENCE [LARGE SCALE GENOMIC DNA]</scope>
    <source>
        <strain evidence="2 3">BAR1</strain>
    </source>
</reference>
<keyword evidence="1" id="KW-1133">Transmembrane helix</keyword>
<dbReference type="AlphaFoldDB" id="A0A347UER2"/>
<organism evidence="2 3">
    <name type="scientific">Profundibacter amoris</name>
    <dbReference type="NCBI Taxonomy" id="2171755"/>
    <lineage>
        <taxon>Bacteria</taxon>
        <taxon>Pseudomonadati</taxon>
        <taxon>Pseudomonadota</taxon>
        <taxon>Alphaproteobacteria</taxon>
        <taxon>Rhodobacterales</taxon>
        <taxon>Paracoccaceae</taxon>
        <taxon>Profundibacter</taxon>
    </lineage>
</organism>
<evidence type="ECO:0000313" key="3">
    <source>
        <dbReference type="Proteomes" id="UP000261704"/>
    </source>
</evidence>
<protein>
    <submittedName>
        <fullName evidence="2">Uncharacterized protein</fullName>
    </submittedName>
</protein>
<feature type="transmembrane region" description="Helical" evidence="1">
    <location>
        <begin position="43"/>
        <end position="68"/>
    </location>
</feature>
<keyword evidence="1" id="KW-0472">Membrane</keyword>
<feature type="transmembrane region" description="Helical" evidence="1">
    <location>
        <begin position="12"/>
        <end position="31"/>
    </location>
</feature>
<evidence type="ECO:0000313" key="2">
    <source>
        <dbReference type="EMBL" id="AXX97340.1"/>
    </source>
</evidence>
<dbReference type="KEGG" id="pamo:BAR1_04980"/>
<sequence>MPKLISLYIRNVLFGFVLSGVFVGTMLYLNIANMWHLVSSSSMGWVAAVMLFMFNGIVFAGVQFAIAIMRMEKDDEPKGGKRDPLIVELQPIAIPVDEDRNRRP</sequence>
<keyword evidence="3" id="KW-1185">Reference proteome</keyword>
<dbReference type="EMBL" id="CP032125">
    <property type="protein sequence ID" value="AXX97340.1"/>
    <property type="molecule type" value="Genomic_DNA"/>
</dbReference>
<dbReference type="OrthoDB" id="8115457at2"/>